<accession>A0ABT9E415</accession>
<keyword evidence="2" id="KW-1185">Reference proteome</keyword>
<dbReference type="Proteomes" id="UP001243009">
    <property type="component" value="Unassembled WGS sequence"/>
</dbReference>
<comment type="caution">
    <text evidence="1">The sequence shown here is derived from an EMBL/GenBank/DDBJ whole genome shotgun (WGS) entry which is preliminary data.</text>
</comment>
<evidence type="ECO:0000313" key="2">
    <source>
        <dbReference type="Proteomes" id="UP001243009"/>
    </source>
</evidence>
<name>A0ABT9E415_9PROT</name>
<gene>
    <name evidence="1" type="ORF">Q7A36_21280</name>
</gene>
<protein>
    <submittedName>
        <fullName evidence="1">Rhamnan synthesis F family protein</fullName>
    </submittedName>
</protein>
<evidence type="ECO:0000313" key="1">
    <source>
        <dbReference type="EMBL" id="MDO9710898.1"/>
    </source>
</evidence>
<dbReference type="RefSeq" id="WP_305105758.1">
    <property type="nucleotide sequence ID" value="NZ_JAUTWS010000022.1"/>
</dbReference>
<dbReference type="EMBL" id="JAUTWS010000022">
    <property type="protein sequence ID" value="MDO9710898.1"/>
    <property type="molecule type" value="Genomic_DNA"/>
</dbReference>
<sequence length="346" mass="37774">MLGTLLAGGNLLAAQARLLGREATVRGAILLAEVEPRRRAVVEDLGGSPPGPRVVVFCHYDPAGRLAEHARRYLEALLAAGLSVVFVSNAGRLEAAAIDWLRPRCARVIIRRNIGFDFGAWRDAIALAELPAAGTRLLVLANDSVYGPLRPLAPLLERMDFEAADVWAMTDSWQLRFHLQSYLVAFGPAALRHPVFGQFWAGVRDLRSKAAVVRRYEVGMTQTLLAAGLRCGALWPYVETLAAFHAGAEEAAAPLSDSPLLGAVRQAARQRILGAATQRVPMNPTAELWRPLLQAGFPFLKRELLRRNPSRIPDLAAWIELARAVSPGDTEVILRDLRSSLRQTAP</sequence>
<dbReference type="Pfam" id="PF05045">
    <property type="entry name" value="RgpF"/>
    <property type="match status" value="1"/>
</dbReference>
<organism evidence="1 2">
    <name type="scientific">Paracraurococcus lichenis</name>
    <dbReference type="NCBI Taxonomy" id="3064888"/>
    <lineage>
        <taxon>Bacteria</taxon>
        <taxon>Pseudomonadati</taxon>
        <taxon>Pseudomonadota</taxon>
        <taxon>Alphaproteobacteria</taxon>
        <taxon>Acetobacterales</taxon>
        <taxon>Roseomonadaceae</taxon>
        <taxon>Paracraurococcus</taxon>
    </lineage>
</organism>
<reference evidence="1 2" key="1">
    <citation type="submission" date="2023-08" db="EMBL/GenBank/DDBJ databases">
        <title>The draft genome sequence of Paracraurococcus sp. LOR1-02.</title>
        <authorList>
            <person name="Kingkaew E."/>
            <person name="Tanasupawat S."/>
        </authorList>
    </citation>
    <scope>NUCLEOTIDE SEQUENCE [LARGE SCALE GENOMIC DNA]</scope>
    <source>
        <strain evidence="1 2">LOR1-02</strain>
    </source>
</reference>
<dbReference type="InterPro" id="IPR007739">
    <property type="entry name" value="RgpF"/>
</dbReference>
<proteinExistence type="predicted"/>